<dbReference type="GO" id="GO:0000028">
    <property type="term" value="P:ribosomal small subunit assembly"/>
    <property type="evidence" value="ECO:0007669"/>
    <property type="project" value="TreeGrafter"/>
</dbReference>
<dbReference type="EMBL" id="KF060940">
    <property type="protein sequence ID" value="AGZ90259.1"/>
    <property type="molecule type" value="Genomic_DNA"/>
</dbReference>
<dbReference type="GO" id="GO:0006412">
    <property type="term" value="P:translation"/>
    <property type="evidence" value="ECO:0007669"/>
    <property type="project" value="InterPro"/>
</dbReference>
<keyword evidence="3 7" id="KW-0689">Ribosomal protein</keyword>
<dbReference type="InterPro" id="IPR002222">
    <property type="entry name" value="Ribosomal_uS19"/>
</dbReference>
<dbReference type="HAMAP" id="MF_00531">
    <property type="entry name" value="Ribosomal_uS19"/>
    <property type="match status" value="1"/>
</dbReference>
<comment type="similarity">
    <text evidence="2 7">Belongs to the universal ribosomal protein uS19 family.</text>
</comment>
<dbReference type="PANTHER" id="PTHR11880:SF67">
    <property type="entry name" value="SMALL RIBOSOMAL SUBUNIT PROTEIN US19M"/>
    <property type="match status" value="1"/>
</dbReference>
<reference evidence="9" key="1">
    <citation type="journal article" date="2013" name="Genome Biol. Evol.">
        <title>Tracing the evolution of streptophyte algae and their mitochondrial genome.</title>
        <authorList>
            <person name="Turmel M."/>
            <person name="Otis C."/>
            <person name="Lemieux C."/>
        </authorList>
    </citation>
    <scope>NUCLEOTIDE SEQUENCE</scope>
</reference>
<dbReference type="PRINTS" id="PR00975">
    <property type="entry name" value="RIBOSOMALS19"/>
</dbReference>
<dbReference type="InterPro" id="IPR005732">
    <property type="entry name" value="Ribosomal_uS19_bac-type"/>
</dbReference>
<accession>U5YDU6</accession>
<geneLocation type="mitochondrion" evidence="9"/>
<evidence type="ECO:0000256" key="4">
    <source>
        <dbReference type="ARBA" id="ARBA00023128"/>
    </source>
</evidence>
<evidence type="ECO:0000256" key="7">
    <source>
        <dbReference type="RuleBase" id="RU003485"/>
    </source>
</evidence>
<dbReference type="RefSeq" id="YP_008816036.1">
    <property type="nucleotide sequence ID" value="NC_022860.1"/>
</dbReference>
<evidence type="ECO:0000256" key="6">
    <source>
        <dbReference type="ARBA" id="ARBA00044183"/>
    </source>
</evidence>
<evidence type="ECO:0000313" key="9">
    <source>
        <dbReference type="EMBL" id="AGZ90259.1"/>
    </source>
</evidence>
<dbReference type="GeneID" id="17675281"/>
<evidence type="ECO:0000256" key="8">
    <source>
        <dbReference type="SAM" id="MobiDB-lite"/>
    </source>
</evidence>
<name>U5YDU6_9VIRI</name>
<evidence type="ECO:0000256" key="2">
    <source>
        <dbReference type="ARBA" id="ARBA00007345"/>
    </source>
</evidence>
<feature type="region of interest" description="Disordered" evidence="8">
    <location>
        <begin position="70"/>
        <end position="96"/>
    </location>
</feature>
<feature type="compositionally biased region" description="Basic and acidic residues" evidence="8">
    <location>
        <begin position="79"/>
        <end position="96"/>
    </location>
</feature>
<keyword evidence="4 9" id="KW-0496">Mitochondrion</keyword>
<organism evidence="9">
    <name type="scientific">Closterium baillyanum</name>
    <dbReference type="NCBI Taxonomy" id="1416941"/>
    <lineage>
        <taxon>Eukaryota</taxon>
        <taxon>Viridiplantae</taxon>
        <taxon>Streptophyta</taxon>
        <taxon>Zygnematophyceae</taxon>
        <taxon>Zygnematophycidae</taxon>
        <taxon>Desmidiales</taxon>
        <taxon>Closteriaceae</taxon>
        <taxon>Closterium</taxon>
    </lineage>
</organism>
<protein>
    <recommendedName>
        <fullName evidence="6">Small ribosomal subunit protein uS19m</fullName>
    </recommendedName>
</protein>
<sequence>MTRAVWKGPFVDPSLLRSTQIKRKVWSRRSCILPQFVGCFTQIYNGTKWIGLKIRSEMVGHKFGEFASTRARKQAMEPLRSKRAERHGSKEKEPKA</sequence>
<dbReference type="Pfam" id="PF00203">
    <property type="entry name" value="Ribosomal_S19"/>
    <property type="match status" value="1"/>
</dbReference>
<dbReference type="SUPFAM" id="SSF54570">
    <property type="entry name" value="Ribosomal protein S19"/>
    <property type="match status" value="1"/>
</dbReference>
<evidence type="ECO:0000256" key="5">
    <source>
        <dbReference type="ARBA" id="ARBA00023274"/>
    </source>
</evidence>
<evidence type="ECO:0000256" key="1">
    <source>
        <dbReference type="ARBA" id="ARBA00004173"/>
    </source>
</evidence>
<dbReference type="AlphaFoldDB" id="U5YDU6"/>
<dbReference type="GO" id="GO:0005763">
    <property type="term" value="C:mitochondrial small ribosomal subunit"/>
    <property type="evidence" value="ECO:0007669"/>
    <property type="project" value="TreeGrafter"/>
</dbReference>
<proteinExistence type="inferred from homology"/>
<dbReference type="Gene3D" id="3.30.860.10">
    <property type="entry name" value="30s Ribosomal Protein S19, Chain A"/>
    <property type="match status" value="1"/>
</dbReference>
<gene>
    <name evidence="9" type="primary">rps19</name>
</gene>
<dbReference type="GO" id="GO:0003735">
    <property type="term" value="F:structural constituent of ribosome"/>
    <property type="evidence" value="ECO:0007669"/>
    <property type="project" value="InterPro"/>
</dbReference>
<keyword evidence="5 7" id="KW-0687">Ribonucleoprotein</keyword>
<comment type="subcellular location">
    <subcellularLocation>
        <location evidence="1">Mitochondrion</location>
    </subcellularLocation>
</comment>
<dbReference type="InterPro" id="IPR023575">
    <property type="entry name" value="Ribosomal_uS19_SF"/>
</dbReference>
<dbReference type="PANTHER" id="PTHR11880">
    <property type="entry name" value="RIBOSOMAL PROTEIN S19P FAMILY MEMBER"/>
    <property type="match status" value="1"/>
</dbReference>
<evidence type="ECO:0000256" key="3">
    <source>
        <dbReference type="ARBA" id="ARBA00022980"/>
    </source>
</evidence>
<dbReference type="NCBIfam" id="TIGR01050">
    <property type="entry name" value="rpsS_bact"/>
    <property type="match status" value="1"/>
</dbReference>
<dbReference type="PIRSF" id="PIRSF002144">
    <property type="entry name" value="Ribosomal_S19"/>
    <property type="match status" value="1"/>
</dbReference>